<dbReference type="RefSeq" id="XP_003059191.1">
    <property type="nucleotide sequence ID" value="XM_003059145.1"/>
</dbReference>
<dbReference type="InterPro" id="IPR000056">
    <property type="entry name" value="Ribul_P_3_epim-like"/>
</dbReference>
<feature type="binding site" evidence="12">
    <location>
        <position position="38"/>
    </location>
    <ligand>
        <name>a divalent metal cation</name>
        <dbReference type="ChEBI" id="CHEBI:60240"/>
    </ligand>
</feature>
<evidence type="ECO:0000256" key="7">
    <source>
        <dbReference type="ARBA" id="ARBA00013188"/>
    </source>
</evidence>
<dbReference type="FunFam" id="3.20.20.70:FF:000171">
    <property type="entry name" value="Ribulose-phosphate 3-epimerase"/>
    <property type="match status" value="1"/>
</dbReference>
<evidence type="ECO:0000256" key="5">
    <source>
        <dbReference type="ARBA" id="ARBA00001954"/>
    </source>
</evidence>
<feature type="binding site" evidence="13">
    <location>
        <begin position="149"/>
        <end position="152"/>
    </location>
    <ligand>
        <name>substrate</name>
    </ligand>
</feature>
<protein>
    <recommendedName>
        <fullName evidence="7 10">Ribulose-phosphate 3-epimerase</fullName>
        <ecNumber evidence="7 10">5.1.3.1</ecNumber>
    </recommendedName>
</protein>
<feature type="binding site" evidence="13">
    <location>
        <position position="180"/>
    </location>
    <ligand>
        <name>substrate</name>
    </ligand>
</feature>
<comment type="cofactor">
    <cofactor evidence="4">
        <name>Zn(2+)</name>
        <dbReference type="ChEBI" id="CHEBI:29105"/>
    </cofactor>
</comment>
<name>C1MUG1_MICPC</name>
<gene>
    <name evidence="14" type="ORF">MICPUCDRAFT_58794</name>
</gene>
<evidence type="ECO:0000256" key="4">
    <source>
        <dbReference type="ARBA" id="ARBA00001947"/>
    </source>
</evidence>
<dbReference type="GO" id="GO:0006098">
    <property type="term" value="P:pentose-phosphate shunt"/>
    <property type="evidence" value="ECO:0007669"/>
    <property type="project" value="InterPro"/>
</dbReference>
<evidence type="ECO:0000256" key="9">
    <source>
        <dbReference type="ARBA" id="ARBA00023235"/>
    </source>
</evidence>
<feature type="binding site" evidence="13">
    <location>
        <begin position="200"/>
        <end position="201"/>
    </location>
    <ligand>
        <name>substrate</name>
    </ligand>
</feature>
<keyword evidence="12" id="KW-0862">Zinc</keyword>
<dbReference type="InterPro" id="IPR013785">
    <property type="entry name" value="Aldolase_TIM"/>
</dbReference>
<dbReference type="OrthoDB" id="1927044at2759"/>
<organism evidence="15">
    <name type="scientific">Micromonas pusilla (strain CCMP1545)</name>
    <name type="common">Picoplanktonic green alga</name>
    <dbReference type="NCBI Taxonomy" id="564608"/>
    <lineage>
        <taxon>Eukaryota</taxon>
        <taxon>Viridiplantae</taxon>
        <taxon>Chlorophyta</taxon>
        <taxon>Mamiellophyceae</taxon>
        <taxon>Mamiellales</taxon>
        <taxon>Mamiellaceae</taxon>
        <taxon>Micromonas</taxon>
    </lineage>
</organism>
<dbReference type="PROSITE" id="PS01085">
    <property type="entry name" value="RIBUL_P_3_EPIMER_1"/>
    <property type="match status" value="1"/>
</dbReference>
<evidence type="ECO:0000256" key="3">
    <source>
        <dbReference type="ARBA" id="ARBA00001941"/>
    </source>
</evidence>
<evidence type="ECO:0000256" key="2">
    <source>
        <dbReference type="ARBA" id="ARBA00001936"/>
    </source>
</evidence>
<comment type="catalytic activity">
    <reaction evidence="1 10">
        <text>D-ribulose 5-phosphate = D-xylulose 5-phosphate</text>
        <dbReference type="Rhea" id="RHEA:13677"/>
        <dbReference type="ChEBI" id="CHEBI:57737"/>
        <dbReference type="ChEBI" id="CHEBI:58121"/>
        <dbReference type="EC" id="5.1.3.1"/>
    </reaction>
</comment>
<evidence type="ECO:0000256" key="1">
    <source>
        <dbReference type="ARBA" id="ARBA00001782"/>
    </source>
</evidence>
<keyword evidence="8 12" id="KW-0479">Metal-binding</keyword>
<keyword evidence="10" id="KW-0119">Carbohydrate metabolism</keyword>
<comment type="similarity">
    <text evidence="6 10">Belongs to the ribulose-phosphate 3-epimerase family.</text>
</comment>
<dbReference type="AlphaFoldDB" id="C1MUG1"/>
<proteinExistence type="inferred from homology"/>
<dbReference type="GeneID" id="9684929"/>
<dbReference type="Proteomes" id="UP000001876">
    <property type="component" value="Unassembled WGS sequence"/>
</dbReference>
<feature type="active site" description="Proton acceptor" evidence="11">
    <location>
        <position position="38"/>
    </location>
</feature>
<comment type="cofactor">
    <cofactor evidence="2">
        <name>Mn(2+)</name>
        <dbReference type="ChEBI" id="CHEBI:29035"/>
    </cofactor>
</comment>
<dbReference type="HAMAP" id="MF_02227">
    <property type="entry name" value="RPE"/>
    <property type="match status" value="1"/>
</dbReference>
<dbReference type="NCBIfam" id="NF004076">
    <property type="entry name" value="PRK05581.1-4"/>
    <property type="match status" value="1"/>
</dbReference>
<keyword evidence="9 10" id="KW-0413">Isomerase</keyword>
<comment type="cofactor">
    <cofactor evidence="12">
        <name>a divalent metal cation</name>
        <dbReference type="ChEBI" id="CHEBI:60240"/>
    </cofactor>
    <text evidence="12">Binds 1 divalent metal cation per subunit.</text>
</comment>
<dbReference type="GO" id="GO:0046872">
    <property type="term" value="F:metal ion binding"/>
    <property type="evidence" value="ECO:0007669"/>
    <property type="project" value="UniProtKB-KW"/>
</dbReference>
<feature type="binding site" evidence="13">
    <location>
        <position position="11"/>
    </location>
    <ligand>
        <name>substrate</name>
    </ligand>
</feature>
<dbReference type="Gene3D" id="3.20.20.70">
    <property type="entry name" value="Aldolase class I"/>
    <property type="match status" value="1"/>
</dbReference>
<dbReference type="STRING" id="564608.C1MUG1"/>
<dbReference type="eggNOG" id="KOG3111">
    <property type="taxonomic scope" value="Eukaryota"/>
</dbReference>
<dbReference type="NCBIfam" id="TIGR01163">
    <property type="entry name" value="rpe"/>
    <property type="match status" value="1"/>
</dbReference>
<dbReference type="Pfam" id="PF00834">
    <property type="entry name" value="Ribul_P_3_epim"/>
    <property type="match status" value="1"/>
</dbReference>
<keyword evidence="12" id="KW-0464">Manganese</keyword>
<feature type="binding site" evidence="12">
    <location>
        <position position="36"/>
    </location>
    <ligand>
        <name>a divalent metal cation</name>
        <dbReference type="ChEBI" id="CHEBI:60240"/>
    </ligand>
</feature>
<dbReference type="EMBL" id="GG663740">
    <property type="protein sequence ID" value="EEH56323.1"/>
    <property type="molecule type" value="Genomic_DNA"/>
</dbReference>
<feature type="binding site" evidence="12">
    <location>
        <position position="70"/>
    </location>
    <ligand>
        <name>a divalent metal cation</name>
        <dbReference type="ChEBI" id="CHEBI:60240"/>
    </ligand>
</feature>
<reference evidence="14 15" key="1">
    <citation type="journal article" date="2009" name="Science">
        <title>Green evolution and dynamic adaptations revealed by genomes of the marine picoeukaryotes Micromonas.</title>
        <authorList>
            <person name="Worden A.Z."/>
            <person name="Lee J.H."/>
            <person name="Mock T."/>
            <person name="Rouze P."/>
            <person name="Simmons M.P."/>
            <person name="Aerts A.L."/>
            <person name="Allen A.E."/>
            <person name="Cuvelier M.L."/>
            <person name="Derelle E."/>
            <person name="Everett M.V."/>
            <person name="Foulon E."/>
            <person name="Grimwood J."/>
            <person name="Gundlach H."/>
            <person name="Henrissat B."/>
            <person name="Napoli C."/>
            <person name="McDonald S.M."/>
            <person name="Parker M.S."/>
            <person name="Rombauts S."/>
            <person name="Salamov A."/>
            <person name="Von Dassow P."/>
            <person name="Badger J.H."/>
            <person name="Coutinho P.M."/>
            <person name="Demir E."/>
            <person name="Dubchak I."/>
            <person name="Gentemann C."/>
            <person name="Eikrem W."/>
            <person name="Gready J.E."/>
            <person name="John U."/>
            <person name="Lanier W."/>
            <person name="Lindquist E.A."/>
            <person name="Lucas S."/>
            <person name="Mayer K.F."/>
            <person name="Moreau H."/>
            <person name="Not F."/>
            <person name="Otillar R."/>
            <person name="Panaud O."/>
            <person name="Pangilinan J."/>
            <person name="Paulsen I."/>
            <person name="Piegu B."/>
            <person name="Poliakov A."/>
            <person name="Robbens S."/>
            <person name="Schmutz J."/>
            <person name="Toulza E."/>
            <person name="Wyss T."/>
            <person name="Zelensky A."/>
            <person name="Zhou K."/>
            <person name="Armbrust E.V."/>
            <person name="Bhattacharya D."/>
            <person name="Goodenough U.W."/>
            <person name="Van de Peer Y."/>
            <person name="Grigoriev I.V."/>
        </authorList>
    </citation>
    <scope>NUCLEOTIDE SEQUENCE [LARGE SCALE GENOMIC DNA]</scope>
    <source>
        <strain evidence="14 15">CCMP1545</strain>
    </source>
</reference>
<dbReference type="KEGG" id="mpp:MICPUCDRAFT_58794"/>
<dbReference type="SUPFAM" id="SSF51366">
    <property type="entry name" value="Ribulose-phoshate binding barrel"/>
    <property type="match status" value="1"/>
</dbReference>
<keyword evidence="15" id="KW-1185">Reference proteome</keyword>
<feature type="active site" description="Proton donor" evidence="11">
    <location>
        <position position="178"/>
    </location>
</feature>
<evidence type="ECO:0000256" key="12">
    <source>
        <dbReference type="PIRSR" id="PIRSR001461-2"/>
    </source>
</evidence>
<evidence type="ECO:0000256" key="8">
    <source>
        <dbReference type="ARBA" id="ARBA00022723"/>
    </source>
</evidence>
<evidence type="ECO:0000256" key="13">
    <source>
        <dbReference type="PIRSR" id="PIRSR001461-3"/>
    </source>
</evidence>
<feature type="binding site" evidence="12">
    <location>
        <position position="178"/>
    </location>
    <ligand>
        <name>a divalent metal cation</name>
        <dbReference type="ChEBI" id="CHEBI:60240"/>
    </ligand>
</feature>
<dbReference type="OMA" id="CHLMIED"/>
<evidence type="ECO:0000256" key="10">
    <source>
        <dbReference type="PIRNR" id="PIRNR001461"/>
    </source>
</evidence>
<comment type="cofactor">
    <cofactor evidence="5">
        <name>Fe(2+)</name>
        <dbReference type="ChEBI" id="CHEBI:29033"/>
    </cofactor>
</comment>
<dbReference type="PIRSF" id="PIRSF001461">
    <property type="entry name" value="RPE"/>
    <property type="match status" value="1"/>
</dbReference>
<evidence type="ECO:0000256" key="6">
    <source>
        <dbReference type="ARBA" id="ARBA00009541"/>
    </source>
</evidence>
<dbReference type="GO" id="GO:0004750">
    <property type="term" value="F:D-ribulose-phosphate 3-epimerase activity"/>
    <property type="evidence" value="ECO:0007669"/>
    <property type="project" value="UniProtKB-EC"/>
</dbReference>
<dbReference type="EC" id="5.1.3.1" evidence="7 10"/>
<comment type="cofactor">
    <cofactor evidence="3">
        <name>Co(2+)</name>
        <dbReference type="ChEBI" id="CHEBI:48828"/>
    </cofactor>
</comment>
<evidence type="ECO:0000256" key="11">
    <source>
        <dbReference type="PIRSR" id="PIRSR001461-1"/>
    </source>
</evidence>
<sequence>MPTPPAKISPSLLACDFANIETEAKRVLDAGADWLHLDVMDGHFVPNLSFGAPVIKCLHKKLPDAFLDVHLMVTNPKDYVAPMKDAGATMFTFHVEATTDGGADVAAAARGAGMKVGIALKPQTPPEAVYALCDKGGVDMILVMTVEPGFGGQKFQPAMMAKARTLRNKYAELDIQVDGGLDGVTVREAAVAGANVIVAGSSVYGAKDIPDAIATLRAAVEKARAAEAESNARVAAQEAQDAGTPPPAKFCTQCGTPRVEGGKFCTGCGGKF</sequence>
<dbReference type="InterPro" id="IPR026019">
    <property type="entry name" value="Ribul_P_3_epim"/>
</dbReference>
<evidence type="ECO:0000313" key="14">
    <source>
        <dbReference type="EMBL" id="EEH56323.1"/>
    </source>
</evidence>
<evidence type="ECO:0000313" key="15">
    <source>
        <dbReference type="Proteomes" id="UP000001876"/>
    </source>
</evidence>
<feature type="binding site" evidence="13">
    <location>
        <position position="70"/>
    </location>
    <ligand>
        <name>substrate</name>
    </ligand>
</feature>
<dbReference type="PANTHER" id="PTHR11749">
    <property type="entry name" value="RIBULOSE-5-PHOSPHATE-3-EPIMERASE"/>
    <property type="match status" value="1"/>
</dbReference>
<keyword evidence="12" id="KW-0170">Cobalt</keyword>
<dbReference type="GO" id="GO:0005975">
    <property type="term" value="P:carbohydrate metabolic process"/>
    <property type="evidence" value="ECO:0007669"/>
    <property type="project" value="InterPro"/>
</dbReference>
<dbReference type="CDD" id="cd00429">
    <property type="entry name" value="RPE"/>
    <property type="match status" value="1"/>
</dbReference>
<accession>C1MUG1</accession>
<dbReference type="InterPro" id="IPR011060">
    <property type="entry name" value="RibuloseP-bd_barrel"/>
</dbReference>